<dbReference type="EMBL" id="JAXLQG010000010">
    <property type="protein sequence ID" value="KAK5535003.1"/>
    <property type="molecule type" value="Genomic_DNA"/>
</dbReference>
<dbReference type="PANTHER" id="PTHR37563">
    <property type="entry name" value="PHYTANOYL-COA DIOXYGENASE FAMILY PROTEIN (AFU_ORTHOLOGUE AFUA_2G03330)"/>
    <property type="match status" value="1"/>
</dbReference>
<dbReference type="InterPro" id="IPR008775">
    <property type="entry name" value="Phytyl_CoA_dOase-like"/>
</dbReference>
<organism evidence="1 2">
    <name type="scientific">Vermiconidia calcicola</name>
    <dbReference type="NCBI Taxonomy" id="1690605"/>
    <lineage>
        <taxon>Eukaryota</taxon>
        <taxon>Fungi</taxon>
        <taxon>Dikarya</taxon>
        <taxon>Ascomycota</taxon>
        <taxon>Pezizomycotina</taxon>
        <taxon>Dothideomycetes</taxon>
        <taxon>Dothideomycetidae</taxon>
        <taxon>Mycosphaerellales</taxon>
        <taxon>Extremaceae</taxon>
        <taxon>Vermiconidia</taxon>
    </lineage>
</organism>
<dbReference type="PANTHER" id="PTHR37563:SF2">
    <property type="entry name" value="PHYTANOYL-COA DIOXYGENASE FAMILY PROTEIN (AFU_ORTHOLOGUE AFUA_2G03330)"/>
    <property type="match status" value="1"/>
</dbReference>
<evidence type="ECO:0008006" key="3">
    <source>
        <dbReference type="Google" id="ProtNLM"/>
    </source>
</evidence>
<dbReference type="SUPFAM" id="SSF51197">
    <property type="entry name" value="Clavaminate synthase-like"/>
    <property type="match status" value="1"/>
</dbReference>
<reference evidence="1 2" key="1">
    <citation type="submission" date="2023-06" db="EMBL/GenBank/DDBJ databases">
        <title>Black Yeasts Isolated from many extreme environments.</title>
        <authorList>
            <person name="Coleine C."/>
            <person name="Stajich J.E."/>
            <person name="Selbmann L."/>
        </authorList>
    </citation>
    <scope>NUCLEOTIDE SEQUENCE [LARGE SCALE GENOMIC DNA]</scope>
    <source>
        <strain evidence="1 2">CCFEE 5887</strain>
    </source>
</reference>
<dbReference type="Pfam" id="PF05721">
    <property type="entry name" value="PhyH"/>
    <property type="match status" value="1"/>
</dbReference>
<protein>
    <recommendedName>
        <fullName evidence="3">Phytanoyl-CoA dioxygenase</fullName>
    </recommendedName>
</protein>
<keyword evidence="2" id="KW-1185">Reference proteome</keyword>
<dbReference type="Proteomes" id="UP001345827">
    <property type="component" value="Unassembled WGS sequence"/>
</dbReference>
<accession>A0AAV9Q380</accession>
<gene>
    <name evidence="1" type="ORF">LTR25_006010</name>
</gene>
<evidence type="ECO:0000313" key="1">
    <source>
        <dbReference type="EMBL" id="KAK5535003.1"/>
    </source>
</evidence>
<comment type="caution">
    <text evidence="1">The sequence shown here is derived from an EMBL/GenBank/DDBJ whole genome shotgun (WGS) entry which is preliminary data.</text>
</comment>
<dbReference type="Gene3D" id="2.60.120.620">
    <property type="entry name" value="q2cbj1_9rhob like domain"/>
    <property type="match status" value="1"/>
</dbReference>
<evidence type="ECO:0000313" key="2">
    <source>
        <dbReference type="Proteomes" id="UP001345827"/>
    </source>
</evidence>
<dbReference type="InterPro" id="IPR051961">
    <property type="entry name" value="Fungal_Metabolite_Diox"/>
</dbReference>
<proteinExistence type="predicted"/>
<name>A0AAV9Q380_9PEZI</name>
<sequence length="352" mass="40341">MSPFAVTPPAEMIQAQNKAETVPDYVGIVPISDKERDGGFTNRETLQKCLEYFHRDGMVVITNAIPEHLVDKMNDMMIAESKALEERGDVHFHQGKSTRNMSVCPPMTEEWMMPEFWVNQHVMDVTEQIIGSKPDLSFARSNVCLPHATGRQAVHADGPSDVLRFTYMVIANVFLCDVTPENGATELWLGTHSLNAPEHHVSEDLGWIKKSSLIERARVRPPIQCSQPKGSICIRDVRMWHSGMPNLTDTYRIMTSYIYTPPWWNTHMFLTLPKDVKDHVEKWNRVTVKAEYVDEFDNKSSPFVVNMSQKREHTMVNNGVNGMKYLHNDKKFSPGEPREITKDYYWTPEDAA</sequence>
<dbReference type="AlphaFoldDB" id="A0AAV9Q380"/>